<reference evidence="2" key="1">
    <citation type="journal article" date="2015" name="Nature">
        <title>Complex archaea that bridge the gap between prokaryotes and eukaryotes.</title>
        <authorList>
            <person name="Spang A."/>
            <person name="Saw J.H."/>
            <person name="Jorgensen S.L."/>
            <person name="Zaremba-Niedzwiedzka K."/>
            <person name="Martijn J."/>
            <person name="Lind A.E."/>
            <person name="van Eijk R."/>
            <person name="Schleper C."/>
            <person name="Guy L."/>
            <person name="Ettema T.J."/>
        </authorList>
    </citation>
    <scope>NUCLEOTIDE SEQUENCE</scope>
</reference>
<accession>A0A0F9ELG3</accession>
<protein>
    <submittedName>
        <fullName evidence="2">Uncharacterized protein</fullName>
    </submittedName>
</protein>
<dbReference type="AlphaFoldDB" id="A0A0F9ELG3"/>
<organism evidence="2">
    <name type="scientific">marine sediment metagenome</name>
    <dbReference type="NCBI Taxonomy" id="412755"/>
    <lineage>
        <taxon>unclassified sequences</taxon>
        <taxon>metagenomes</taxon>
        <taxon>ecological metagenomes</taxon>
    </lineage>
</organism>
<evidence type="ECO:0000256" key="1">
    <source>
        <dbReference type="SAM" id="MobiDB-lite"/>
    </source>
</evidence>
<sequence>EPGAEEELKLITLEMIPAIKQAIAGQMTPEQPEEVKPGQPVVPALGRTPNA</sequence>
<feature type="non-terminal residue" evidence="2">
    <location>
        <position position="1"/>
    </location>
</feature>
<proteinExistence type="predicted"/>
<feature type="region of interest" description="Disordered" evidence="1">
    <location>
        <begin position="25"/>
        <end position="51"/>
    </location>
</feature>
<gene>
    <name evidence="2" type="ORF">LCGC14_2138030</name>
</gene>
<comment type="caution">
    <text evidence="2">The sequence shown here is derived from an EMBL/GenBank/DDBJ whole genome shotgun (WGS) entry which is preliminary data.</text>
</comment>
<dbReference type="EMBL" id="LAZR01026974">
    <property type="protein sequence ID" value="KKL67131.1"/>
    <property type="molecule type" value="Genomic_DNA"/>
</dbReference>
<name>A0A0F9ELG3_9ZZZZ</name>
<evidence type="ECO:0000313" key="2">
    <source>
        <dbReference type="EMBL" id="KKL67131.1"/>
    </source>
</evidence>